<dbReference type="Pfam" id="PF07686">
    <property type="entry name" value="V-set"/>
    <property type="match status" value="1"/>
</dbReference>
<dbReference type="SMART" id="SM00409">
    <property type="entry name" value="IG"/>
    <property type="match status" value="1"/>
</dbReference>
<organism evidence="5 6">
    <name type="scientific">Paramormyrops kingsleyae</name>
    <dbReference type="NCBI Taxonomy" id="1676925"/>
    <lineage>
        <taxon>Eukaryota</taxon>
        <taxon>Metazoa</taxon>
        <taxon>Chordata</taxon>
        <taxon>Craniata</taxon>
        <taxon>Vertebrata</taxon>
        <taxon>Euteleostomi</taxon>
        <taxon>Actinopterygii</taxon>
        <taxon>Neopterygii</taxon>
        <taxon>Teleostei</taxon>
        <taxon>Osteoglossocephala</taxon>
        <taxon>Osteoglossomorpha</taxon>
        <taxon>Osteoglossiformes</taxon>
        <taxon>Mormyridae</taxon>
        <taxon>Paramormyrops</taxon>
    </lineage>
</organism>
<reference evidence="5" key="1">
    <citation type="submission" date="2025-08" db="UniProtKB">
        <authorList>
            <consortium name="Ensembl"/>
        </authorList>
    </citation>
    <scope>IDENTIFICATION</scope>
</reference>
<name>A0A3B3Q4L0_9TELE</name>
<dbReference type="PROSITE" id="PS50835">
    <property type="entry name" value="IG_LIKE"/>
    <property type="match status" value="1"/>
</dbReference>
<dbReference type="PANTHER" id="PTHR24100">
    <property type="entry name" value="BUTYROPHILIN"/>
    <property type="match status" value="1"/>
</dbReference>
<evidence type="ECO:0000256" key="2">
    <source>
        <dbReference type="ARBA" id="ARBA00023136"/>
    </source>
</evidence>
<evidence type="ECO:0000259" key="4">
    <source>
        <dbReference type="PROSITE" id="PS50835"/>
    </source>
</evidence>
<dbReference type="SUPFAM" id="SSF48726">
    <property type="entry name" value="Immunoglobulin"/>
    <property type="match status" value="1"/>
</dbReference>
<dbReference type="GeneTree" id="ENSGT01030000235063"/>
<protein>
    <recommendedName>
        <fullName evidence="4">Ig-like domain-containing protein</fullName>
    </recommendedName>
</protein>
<evidence type="ECO:0000256" key="3">
    <source>
        <dbReference type="ARBA" id="ARBA00023319"/>
    </source>
</evidence>
<dbReference type="Proteomes" id="UP000261540">
    <property type="component" value="Unplaced"/>
</dbReference>
<dbReference type="InterPro" id="IPR050504">
    <property type="entry name" value="IgSF_BTN/MOG"/>
</dbReference>
<dbReference type="AlphaFoldDB" id="A0A3B3Q4L0"/>
<proteinExistence type="predicted"/>
<feature type="domain" description="Ig-like" evidence="4">
    <location>
        <begin position="22"/>
        <end position="128"/>
    </location>
</feature>
<dbReference type="InterPro" id="IPR003598">
    <property type="entry name" value="Ig_sub2"/>
</dbReference>
<dbReference type="InterPro" id="IPR007110">
    <property type="entry name" value="Ig-like_dom"/>
</dbReference>
<dbReference type="InterPro" id="IPR013783">
    <property type="entry name" value="Ig-like_fold"/>
</dbReference>
<dbReference type="InterPro" id="IPR003599">
    <property type="entry name" value="Ig_sub"/>
</dbReference>
<dbReference type="InterPro" id="IPR013106">
    <property type="entry name" value="Ig_V-set"/>
</dbReference>
<dbReference type="STRING" id="1676925.ENSPKIP00000001093"/>
<dbReference type="InterPro" id="IPR036179">
    <property type="entry name" value="Ig-like_dom_sf"/>
</dbReference>
<dbReference type="SMART" id="SM00408">
    <property type="entry name" value="IGc2"/>
    <property type="match status" value="1"/>
</dbReference>
<dbReference type="GO" id="GO:0016020">
    <property type="term" value="C:membrane"/>
    <property type="evidence" value="ECO:0007669"/>
    <property type="project" value="UniProtKB-SubCell"/>
</dbReference>
<keyword evidence="6" id="KW-1185">Reference proteome</keyword>
<accession>A0A3B3Q4L0</accession>
<evidence type="ECO:0000256" key="1">
    <source>
        <dbReference type="ARBA" id="ARBA00004370"/>
    </source>
</evidence>
<evidence type="ECO:0000313" key="6">
    <source>
        <dbReference type="Proteomes" id="UP000261540"/>
    </source>
</evidence>
<keyword evidence="2" id="KW-0472">Membrane</keyword>
<dbReference type="Gene3D" id="2.60.40.10">
    <property type="entry name" value="Immunoglobulins"/>
    <property type="match status" value="1"/>
</dbReference>
<evidence type="ECO:0000313" key="5">
    <source>
        <dbReference type="Ensembl" id="ENSPKIP00000001093.1"/>
    </source>
</evidence>
<keyword evidence="3" id="KW-0393">Immunoglobulin domain</keyword>
<reference evidence="5" key="2">
    <citation type="submission" date="2025-09" db="UniProtKB">
        <authorList>
            <consortium name="Ensembl"/>
        </authorList>
    </citation>
    <scope>IDENTIFICATION</scope>
</reference>
<dbReference type="Ensembl" id="ENSPKIT00000025003.1">
    <property type="protein sequence ID" value="ENSPKIP00000001093.1"/>
    <property type="gene ID" value="ENSPKIG00000019508.1"/>
</dbReference>
<comment type="subcellular location">
    <subcellularLocation>
        <location evidence="1">Membrane</location>
    </subcellularLocation>
</comment>
<sequence>KAKPSRLCLLYQNKVLHHSLTPPVPAPLSVTVGQSVTLPCYAHIYRQKSQDAISLQWKKGQQDVLQMKSGKVTYGSEQRNRSSVSLDRIRQGDLSLTVQSVRLADEGVYSCSYELNDHPEDGDPARVTVAGHTGTCVTPLTACSFSL</sequence>
<dbReference type="SMART" id="SM00406">
    <property type="entry name" value="IGv"/>
    <property type="match status" value="1"/>
</dbReference>